<feature type="unsure residue" description="D or N" evidence="1">
    <location>
        <position position="50"/>
    </location>
</feature>
<organism evidence="1 2">
    <name type="scientific">Trifolium pratense</name>
    <name type="common">Red clover</name>
    <dbReference type="NCBI Taxonomy" id="57577"/>
    <lineage>
        <taxon>Eukaryota</taxon>
        <taxon>Viridiplantae</taxon>
        <taxon>Streptophyta</taxon>
        <taxon>Embryophyta</taxon>
        <taxon>Tracheophyta</taxon>
        <taxon>Spermatophyta</taxon>
        <taxon>Magnoliopsida</taxon>
        <taxon>eudicotyledons</taxon>
        <taxon>Gunneridae</taxon>
        <taxon>Pentapetalae</taxon>
        <taxon>rosids</taxon>
        <taxon>fabids</taxon>
        <taxon>Fabales</taxon>
        <taxon>Fabaceae</taxon>
        <taxon>Papilionoideae</taxon>
        <taxon>50 kb inversion clade</taxon>
        <taxon>NPAAA clade</taxon>
        <taxon>Hologalegina</taxon>
        <taxon>IRL clade</taxon>
        <taxon>Trifolieae</taxon>
        <taxon>Trifolium</taxon>
    </lineage>
</organism>
<proteinExistence type="predicted"/>
<accession>A0A2K3JSZ4</accession>
<evidence type="ECO:0000313" key="1">
    <source>
        <dbReference type="EMBL" id="PNX57136.1"/>
    </source>
</evidence>
<name>A0A2K3JSZ4_TRIPR</name>
<dbReference type="AlphaFoldDB" id="A0A2K3JSZ4"/>
<comment type="caution">
    <text evidence="1">The sequence shown here is derived from an EMBL/GenBank/DDBJ whole genome shotgun (WGS) entry which is preliminary data.</text>
</comment>
<dbReference type="Proteomes" id="UP000236291">
    <property type="component" value="Unassembled WGS sequence"/>
</dbReference>
<protein>
    <submittedName>
        <fullName evidence="1">Uncharacterized protein</fullName>
    </submittedName>
</protein>
<sequence length="116" mass="13797">MVVYFESPLPTESKSLCKPKRRTPSDIVRNTSDLLRLLQNSPDNNKRDNDKLIELFTNLRELKTIMYGNNFEVNYSIVVEVVFKYALHLFYPFHMCLKRFSYYPQVIYRRVPAIKG</sequence>
<reference evidence="1 2" key="2">
    <citation type="journal article" date="2017" name="Front. Plant Sci.">
        <title>Gene Classification and Mining of Molecular Markers Useful in Red Clover (Trifolium pratense) Breeding.</title>
        <authorList>
            <person name="Istvanek J."/>
            <person name="Dluhosova J."/>
            <person name="Dluhos P."/>
            <person name="Patkova L."/>
            <person name="Nedelnik J."/>
            <person name="Repkova J."/>
        </authorList>
    </citation>
    <scope>NUCLEOTIDE SEQUENCE [LARGE SCALE GENOMIC DNA]</scope>
    <source>
        <strain evidence="2">cv. Tatra</strain>
        <tissue evidence="1">Young leaves</tissue>
    </source>
</reference>
<reference evidence="1 2" key="1">
    <citation type="journal article" date="2014" name="Am. J. Bot.">
        <title>Genome assembly and annotation for red clover (Trifolium pratense; Fabaceae).</title>
        <authorList>
            <person name="Istvanek J."/>
            <person name="Jaros M."/>
            <person name="Krenek A."/>
            <person name="Repkova J."/>
        </authorList>
    </citation>
    <scope>NUCLEOTIDE SEQUENCE [LARGE SCALE GENOMIC DNA]</scope>
    <source>
        <strain evidence="2">cv. Tatra</strain>
        <tissue evidence="1">Young leaves</tissue>
    </source>
</reference>
<evidence type="ECO:0000313" key="2">
    <source>
        <dbReference type="Proteomes" id="UP000236291"/>
    </source>
</evidence>
<gene>
    <name evidence="1" type="ORF">L195_g050248</name>
</gene>
<dbReference type="EMBL" id="ASHM01075997">
    <property type="protein sequence ID" value="PNX57136.1"/>
    <property type="molecule type" value="Genomic_DNA"/>
</dbReference>